<reference evidence="3" key="1">
    <citation type="submission" date="2017-10" db="EMBL/GenBank/DDBJ databases">
        <title>Rapid genome shrinkage in a self-fertile nematode reveals novel sperm competition proteins.</title>
        <authorList>
            <person name="Yin D."/>
            <person name="Schwarz E.M."/>
            <person name="Thomas C.G."/>
            <person name="Felde R.L."/>
            <person name="Korf I.F."/>
            <person name="Cutter A.D."/>
            <person name="Schartner C.M."/>
            <person name="Ralston E.J."/>
            <person name="Meyer B.J."/>
            <person name="Haag E.S."/>
        </authorList>
    </citation>
    <scope>NUCLEOTIDE SEQUENCE [LARGE SCALE GENOMIC DNA]</scope>
    <source>
        <strain evidence="3">JU1422</strain>
    </source>
</reference>
<sequence length="352" mass="37757">MPPKDQPPEASLEQLETQLVTSSNKAEPVATPKNPQAHINVNRAVTGLKDPHIGISSTTAQNAAKAGTFLNYLNKAAPILTAVAVAYDGYQIAKNVKVDRQNGSTRNTTKKVVTTAATWGGGFGGSATGATIGTAMFPGIGTMIGAIVGGIAGGIGGSVGSDIASEAAMDALKYDISYPKCVICLETFECRNFETGQQIICEQCEESNQKASNSLANQKTCKMCGTNSTDESDLCETCGRCDWCGSDEQNLEKVELENGQQKLCKTCIVVLNREINQVLNESVCEICGVILEEDTEEDNPNCKSCSENLANEILEQKEALICKWCQNEFEDEKGDQLDFCPECDAKRPKKNN</sequence>
<comment type="caution">
    <text evidence="2">The sequence shown here is derived from an EMBL/GenBank/DDBJ whole genome shotgun (WGS) entry which is preliminary data.</text>
</comment>
<proteinExistence type="predicted"/>
<dbReference type="PANTHER" id="PTHR21525:SF9">
    <property type="entry name" value="CHANNEL_COLICIN DOMAIN-CONTAINING PROTEIN"/>
    <property type="match status" value="1"/>
</dbReference>
<evidence type="ECO:0000313" key="2">
    <source>
        <dbReference type="EMBL" id="PIC40511.1"/>
    </source>
</evidence>
<evidence type="ECO:0000313" key="3">
    <source>
        <dbReference type="Proteomes" id="UP000230233"/>
    </source>
</evidence>
<feature type="compositionally biased region" description="Polar residues" evidence="1">
    <location>
        <begin position="14"/>
        <end position="25"/>
    </location>
</feature>
<accession>A0A2G5UME5</accession>
<keyword evidence="3" id="KW-1185">Reference proteome</keyword>
<dbReference type="Proteomes" id="UP000230233">
    <property type="component" value="Chromosome III"/>
</dbReference>
<organism evidence="2 3">
    <name type="scientific">Caenorhabditis nigoni</name>
    <dbReference type="NCBI Taxonomy" id="1611254"/>
    <lineage>
        <taxon>Eukaryota</taxon>
        <taxon>Metazoa</taxon>
        <taxon>Ecdysozoa</taxon>
        <taxon>Nematoda</taxon>
        <taxon>Chromadorea</taxon>
        <taxon>Rhabditida</taxon>
        <taxon>Rhabditina</taxon>
        <taxon>Rhabditomorpha</taxon>
        <taxon>Rhabditoidea</taxon>
        <taxon>Rhabditidae</taxon>
        <taxon>Peloderinae</taxon>
        <taxon>Caenorhabditis</taxon>
    </lineage>
</organism>
<protein>
    <submittedName>
        <fullName evidence="2">Uncharacterized protein</fullName>
    </submittedName>
</protein>
<feature type="region of interest" description="Disordered" evidence="1">
    <location>
        <begin position="1"/>
        <end position="34"/>
    </location>
</feature>
<dbReference type="AlphaFoldDB" id="A0A2G5UME5"/>
<evidence type="ECO:0000256" key="1">
    <source>
        <dbReference type="SAM" id="MobiDB-lite"/>
    </source>
</evidence>
<dbReference type="OrthoDB" id="5875966at2759"/>
<dbReference type="EMBL" id="PDUG01000003">
    <property type="protein sequence ID" value="PIC40511.1"/>
    <property type="molecule type" value="Genomic_DNA"/>
</dbReference>
<name>A0A2G5UME5_9PELO</name>
<gene>
    <name evidence="2" type="primary">Cnig_chr_III.g11827</name>
    <name evidence="2" type="ORF">B9Z55_011827</name>
</gene>
<dbReference type="PANTHER" id="PTHR21525">
    <property type="entry name" value="MOTILE SPERM PROTEIN"/>
    <property type="match status" value="1"/>
</dbReference>